<dbReference type="Proteomes" id="UP001218788">
    <property type="component" value="Unassembled WGS sequence"/>
</dbReference>
<name>A0ABT5L7K1_9ALTE</name>
<proteinExistence type="predicted"/>
<reference evidence="1 2" key="1">
    <citation type="submission" date="2022-10" db="EMBL/GenBank/DDBJ databases">
        <title>Alteromonas sp. chi3 Genome sequencing.</title>
        <authorList>
            <person name="Park S."/>
        </authorList>
    </citation>
    <scope>NUCLEOTIDE SEQUENCE [LARGE SCALE GENOMIC DNA]</scope>
    <source>
        <strain evidence="2">chi3</strain>
    </source>
</reference>
<sequence length="100" mass="11097">MSVQADFDAIRKYELAILARKARIARKDPMAIRGAYGYTKQDVDVLGAVSEREIFRLATIANNSPLFNVRDTQALLEIASSQEDDEILALMFDSMSRAGA</sequence>
<evidence type="ECO:0000313" key="2">
    <source>
        <dbReference type="Proteomes" id="UP001218788"/>
    </source>
</evidence>
<dbReference type="RefSeq" id="WP_273642746.1">
    <property type="nucleotide sequence ID" value="NZ_JAQQXP010000004.1"/>
</dbReference>
<protein>
    <recommendedName>
        <fullName evidence="3">XRE family transcriptional regulator</fullName>
    </recommendedName>
</protein>
<keyword evidence="2" id="KW-1185">Reference proteome</keyword>
<organism evidence="1 2">
    <name type="scientific">Alteromonas gilva</name>
    <dbReference type="NCBI Taxonomy" id="2987522"/>
    <lineage>
        <taxon>Bacteria</taxon>
        <taxon>Pseudomonadati</taxon>
        <taxon>Pseudomonadota</taxon>
        <taxon>Gammaproteobacteria</taxon>
        <taxon>Alteromonadales</taxon>
        <taxon>Alteromonadaceae</taxon>
        <taxon>Alteromonas/Salinimonas group</taxon>
        <taxon>Alteromonas</taxon>
    </lineage>
</organism>
<comment type="caution">
    <text evidence="1">The sequence shown here is derived from an EMBL/GenBank/DDBJ whole genome shotgun (WGS) entry which is preliminary data.</text>
</comment>
<evidence type="ECO:0008006" key="3">
    <source>
        <dbReference type="Google" id="ProtNLM"/>
    </source>
</evidence>
<evidence type="ECO:0000313" key="1">
    <source>
        <dbReference type="EMBL" id="MDC8832858.1"/>
    </source>
</evidence>
<accession>A0ABT5L7K1</accession>
<gene>
    <name evidence="1" type="ORF">OIK42_19060</name>
</gene>
<dbReference type="EMBL" id="JAQQXP010000004">
    <property type="protein sequence ID" value="MDC8832858.1"/>
    <property type="molecule type" value="Genomic_DNA"/>
</dbReference>